<dbReference type="WBParaSite" id="PDA_v2.g1319.t1">
    <property type="protein sequence ID" value="PDA_v2.g1319.t1"/>
    <property type="gene ID" value="PDA_v2.g1319"/>
</dbReference>
<protein>
    <submittedName>
        <fullName evidence="2">CUB domain-containing protein</fullName>
    </submittedName>
</protein>
<proteinExistence type="predicted"/>
<dbReference type="Proteomes" id="UP000887578">
    <property type="component" value="Unplaced"/>
</dbReference>
<name>A0A914P6Z9_9BILA</name>
<evidence type="ECO:0000313" key="1">
    <source>
        <dbReference type="Proteomes" id="UP000887578"/>
    </source>
</evidence>
<reference evidence="2" key="1">
    <citation type="submission" date="2022-11" db="UniProtKB">
        <authorList>
            <consortium name="WormBaseParasite"/>
        </authorList>
    </citation>
    <scope>IDENTIFICATION</scope>
</reference>
<dbReference type="AlphaFoldDB" id="A0A914P6Z9"/>
<accession>A0A914P6Z9</accession>
<evidence type="ECO:0000313" key="2">
    <source>
        <dbReference type="WBParaSite" id="PDA_v2.g1319.t1"/>
    </source>
</evidence>
<keyword evidence="1" id="KW-1185">Reference proteome</keyword>
<sequence length="230" mass="26546">MRLSDYYKIPSNNFKNPRLFSLQYEWTKDLAWKGFTYTISRNLSYSMLNHFVSFIPDADLSQQGYLIFDKGYDNYPLESISDPNIITTDMELQGYISIVKNTREKISVTCIAVEQADAIYWNSPESGFGNNMHCQYSLSLPPNNLVVITPNIFTEYWTDIIQYTIDQNPIKTIMPGPIQYFIPSDKTKTRNVLFEYISDGSFKSAGFSVELELVRKCLCCSKNQNMTKTP</sequence>
<organism evidence="1 2">
    <name type="scientific">Panagrolaimus davidi</name>
    <dbReference type="NCBI Taxonomy" id="227884"/>
    <lineage>
        <taxon>Eukaryota</taxon>
        <taxon>Metazoa</taxon>
        <taxon>Ecdysozoa</taxon>
        <taxon>Nematoda</taxon>
        <taxon>Chromadorea</taxon>
        <taxon>Rhabditida</taxon>
        <taxon>Tylenchina</taxon>
        <taxon>Panagrolaimomorpha</taxon>
        <taxon>Panagrolaimoidea</taxon>
        <taxon>Panagrolaimidae</taxon>
        <taxon>Panagrolaimus</taxon>
    </lineage>
</organism>